<dbReference type="CDD" id="cd05403">
    <property type="entry name" value="NT_KNTase_like"/>
    <property type="match status" value="1"/>
</dbReference>
<accession>A0A3B0WKG6</accession>
<dbReference type="AlphaFoldDB" id="A0A3B0WKG6"/>
<dbReference type="Gene3D" id="3.30.460.10">
    <property type="entry name" value="Beta Polymerase, domain 2"/>
    <property type="match status" value="1"/>
</dbReference>
<dbReference type="GO" id="GO:0016779">
    <property type="term" value="F:nucleotidyltransferase activity"/>
    <property type="evidence" value="ECO:0007669"/>
    <property type="project" value="InterPro"/>
</dbReference>
<evidence type="ECO:0000313" key="2">
    <source>
        <dbReference type="EMBL" id="VAW56518.1"/>
    </source>
</evidence>
<dbReference type="EMBL" id="UOFF01000241">
    <property type="protein sequence ID" value="VAW56518.1"/>
    <property type="molecule type" value="Genomic_DNA"/>
</dbReference>
<sequence>MRLTQQQREIIGKAIQSECGADVKVRLFGSRVDDAARGGDIDLLVELKQPVDNRAALSSRLAAILQIALGDQRIDVLIVDPSTQLQPVHKTALSEGVKL</sequence>
<name>A0A3B0WKG6_9ZZZZ</name>
<evidence type="ECO:0000259" key="1">
    <source>
        <dbReference type="Pfam" id="PF01909"/>
    </source>
</evidence>
<proteinExistence type="predicted"/>
<organism evidence="2">
    <name type="scientific">hydrothermal vent metagenome</name>
    <dbReference type="NCBI Taxonomy" id="652676"/>
    <lineage>
        <taxon>unclassified sequences</taxon>
        <taxon>metagenomes</taxon>
        <taxon>ecological metagenomes</taxon>
    </lineage>
</organism>
<dbReference type="Pfam" id="PF01909">
    <property type="entry name" value="NTP_transf_2"/>
    <property type="match status" value="1"/>
</dbReference>
<dbReference type="InterPro" id="IPR002934">
    <property type="entry name" value="Polymerase_NTP_transf_dom"/>
</dbReference>
<gene>
    <name evidence="2" type="ORF">MNBD_GAMMA07-2269</name>
</gene>
<dbReference type="SUPFAM" id="SSF81301">
    <property type="entry name" value="Nucleotidyltransferase"/>
    <property type="match status" value="1"/>
</dbReference>
<feature type="domain" description="Polymerase nucleotidyl transferase" evidence="1">
    <location>
        <begin position="14"/>
        <end position="77"/>
    </location>
</feature>
<protein>
    <recommendedName>
        <fullName evidence="1">Polymerase nucleotidyl transferase domain-containing protein</fullName>
    </recommendedName>
</protein>
<dbReference type="InterPro" id="IPR043519">
    <property type="entry name" value="NT_sf"/>
</dbReference>
<reference evidence="2" key="1">
    <citation type="submission" date="2018-06" db="EMBL/GenBank/DDBJ databases">
        <authorList>
            <person name="Zhirakovskaya E."/>
        </authorList>
    </citation>
    <scope>NUCLEOTIDE SEQUENCE</scope>
</reference>